<dbReference type="EMBL" id="GBXM01005792">
    <property type="protein sequence ID" value="JAI02786.1"/>
    <property type="molecule type" value="Transcribed_RNA"/>
</dbReference>
<proteinExistence type="predicted"/>
<organism evidence="1">
    <name type="scientific">Anguilla anguilla</name>
    <name type="common">European freshwater eel</name>
    <name type="synonym">Muraena anguilla</name>
    <dbReference type="NCBI Taxonomy" id="7936"/>
    <lineage>
        <taxon>Eukaryota</taxon>
        <taxon>Metazoa</taxon>
        <taxon>Chordata</taxon>
        <taxon>Craniata</taxon>
        <taxon>Vertebrata</taxon>
        <taxon>Euteleostomi</taxon>
        <taxon>Actinopterygii</taxon>
        <taxon>Neopterygii</taxon>
        <taxon>Teleostei</taxon>
        <taxon>Anguilliformes</taxon>
        <taxon>Anguillidae</taxon>
        <taxon>Anguilla</taxon>
    </lineage>
</organism>
<protein>
    <submittedName>
        <fullName evidence="1">Uncharacterized protein</fullName>
    </submittedName>
</protein>
<name>A0A0E9XLU9_ANGAN</name>
<reference evidence="1" key="1">
    <citation type="submission" date="2014-11" db="EMBL/GenBank/DDBJ databases">
        <authorList>
            <person name="Amaro Gonzalez C."/>
        </authorList>
    </citation>
    <scope>NUCLEOTIDE SEQUENCE</scope>
</reference>
<evidence type="ECO:0000313" key="1">
    <source>
        <dbReference type="EMBL" id="JAI02786.1"/>
    </source>
</evidence>
<accession>A0A0E9XLU9</accession>
<sequence>MEELKRPLSKR</sequence>
<reference evidence="1" key="2">
    <citation type="journal article" date="2015" name="Fish Shellfish Immunol.">
        <title>Early steps in the European eel (Anguilla anguilla)-Vibrio vulnificus interaction in the gills: Role of the RtxA13 toxin.</title>
        <authorList>
            <person name="Callol A."/>
            <person name="Pajuelo D."/>
            <person name="Ebbesson L."/>
            <person name="Teles M."/>
            <person name="MacKenzie S."/>
            <person name="Amaro C."/>
        </authorList>
    </citation>
    <scope>NUCLEOTIDE SEQUENCE</scope>
</reference>